<feature type="compositionally biased region" description="Basic and acidic residues" evidence="1">
    <location>
        <begin position="443"/>
        <end position="455"/>
    </location>
</feature>
<comment type="caution">
    <text evidence="2">The sequence shown here is derived from an EMBL/GenBank/DDBJ whole genome shotgun (WGS) entry which is preliminary data.</text>
</comment>
<feature type="region of interest" description="Disordered" evidence="1">
    <location>
        <begin position="426"/>
        <end position="478"/>
    </location>
</feature>
<feature type="region of interest" description="Disordered" evidence="1">
    <location>
        <begin position="186"/>
        <end position="209"/>
    </location>
</feature>
<feature type="region of interest" description="Disordered" evidence="1">
    <location>
        <begin position="52"/>
        <end position="72"/>
    </location>
</feature>
<sequence length="551" mass="63559">MNKVSFMTAGISGLRHRLHCMGKIRENSSIPPQTNDDKKAMYSALGILNSNYPKADTSQNTEDSAFSRHKNRQTIPSASVLDSGHVGGSNSARGIESDVQSNEADGGFREHDNMNQNSNDSANYIEMNVVKTGSFENLACSLPTAEDIQSRLGKAQGNSEEAFKEELLRLFEVYFKSKMEERMHGFRSRQMEREEASRTEKEKLGSKMAKEKEEMQKQFADAMSKLTHSFSEERKHIEQCYEDQVKQLKDKLALVQKRGDGKFEKERLELKEKLEAEYQVMLTKEVMYEKQEGLRERSEMKARFNKEKFELEKSLNQQLTEAETSLQKVRNELKESMRMEKESQERIMELEVKVKEERHQKLDVESEIDQIKEKYSNTEAPNKGENEKLRSKIDVLREEIESKNIEIKRLQEANQESNTKIRALTRHLQKRVKRNSEVSVKSQEYEEGKDSEDKSSANTAQSSTWNQQGSPRALGSPTLETDKMIKVYDSKLRLTPDERKKILVYVTFEKQPDQGVYRILNAIMPKQPVSSTVRVLMTSDDGKEEEVNSEQ</sequence>
<dbReference type="AlphaFoldDB" id="A0A2B4S429"/>
<keyword evidence="3" id="KW-1185">Reference proteome</keyword>
<protein>
    <submittedName>
        <fullName evidence="2">Uncharacterized protein</fullName>
    </submittedName>
</protein>
<evidence type="ECO:0000313" key="3">
    <source>
        <dbReference type="Proteomes" id="UP000225706"/>
    </source>
</evidence>
<evidence type="ECO:0000313" key="2">
    <source>
        <dbReference type="EMBL" id="PFX23347.1"/>
    </source>
</evidence>
<dbReference type="Proteomes" id="UP000225706">
    <property type="component" value="Unassembled WGS sequence"/>
</dbReference>
<reference evidence="3" key="1">
    <citation type="journal article" date="2017" name="bioRxiv">
        <title>Comparative analysis of the genomes of Stylophora pistillata and Acropora digitifera provides evidence for extensive differences between species of corals.</title>
        <authorList>
            <person name="Voolstra C.R."/>
            <person name="Li Y."/>
            <person name="Liew Y.J."/>
            <person name="Baumgarten S."/>
            <person name="Zoccola D."/>
            <person name="Flot J.-F."/>
            <person name="Tambutte S."/>
            <person name="Allemand D."/>
            <person name="Aranda M."/>
        </authorList>
    </citation>
    <scope>NUCLEOTIDE SEQUENCE [LARGE SCALE GENOMIC DNA]</scope>
</reference>
<dbReference type="EMBL" id="LSMT01000210">
    <property type="protein sequence ID" value="PFX23347.1"/>
    <property type="molecule type" value="Genomic_DNA"/>
</dbReference>
<feature type="compositionally biased region" description="Polar residues" evidence="1">
    <location>
        <begin position="52"/>
        <end position="64"/>
    </location>
</feature>
<organism evidence="2 3">
    <name type="scientific">Stylophora pistillata</name>
    <name type="common">Smooth cauliflower coral</name>
    <dbReference type="NCBI Taxonomy" id="50429"/>
    <lineage>
        <taxon>Eukaryota</taxon>
        <taxon>Metazoa</taxon>
        <taxon>Cnidaria</taxon>
        <taxon>Anthozoa</taxon>
        <taxon>Hexacorallia</taxon>
        <taxon>Scleractinia</taxon>
        <taxon>Astrocoeniina</taxon>
        <taxon>Pocilloporidae</taxon>
        <taxon>Stylophora</taxon>
    </lineage>
</organism>
<evidence type="ECO:0000256" key="1">
    <source>
        <dbReference type="SAM" id="MobiDB-lite"/>
    </source>
</evidence>
<accession>A0A2B4S429</accession>
<feature type="compositionally biased region" description="Polar residues" evidence="1">
    <location>
        <begin position="456"/>
        <end position="470"/>
    </location>
</feature>
<name>A0A2B4S429_STYPI</name>
<gene>
    <name evidence="2" type="ORF">AWC38_SpisGene12102</name>
</gene>
<dbReference type="OrthoDB" id="5799458at2759"/>
<proteinExistence type="predicted"/>